<dbReference type="Proteomes" id="UP000249891">
    <property type="component" value="Unassembled WGS sequence"/>
</dbReference>
<proteinExistence type="predicted"/>
<name>A0A2X2TKI5_CAPOC</name>
<accession>A0A2X2TKI5</accession>
<reference evidence="1 2" key="1">
    <citation type="submission" date="2018-06" db="EMBL/GenBank/DDBJ databases">
        <authorList>
            <consortium name="Pathogen Informatics"/>
            <person name="Doyle S."/>
        </authorList>
    </citation>
    <scope>NUCLEOTIDE SEQUENCE [LARGE SCALE GENOMIC DNA]</scope>
    <source>
        <strain evidence="1 2">NCTC11546</strain>
    </source>
</reference>
<evidence type="ECO:0000313" key="2">
    <source>
        <dbReference type="Proteomes" id="UP000249891"/>
    </source>
</evidence>
<organism evidence="1 2">
    <name type="scientific">Capnocytophaga ochracea</name>
    <dbReference type="NCBI Taxonomy" id="1018"/>
    <lineage>
        <taxon>Bacteria</taxon>
        <taxon>Pseudomonadati</taxon>
        <taxon>Bacteroidota</taxon>
        <taxon>Flavobacteriia</taxon>
        <taxon>Flavobacteriales</taxon>
        <taxon>Flavobacteriaceae</taxon>
        <taxon>Capnocytophaga</taxon>
    </lineage>
</organism>
<dbReference type="EMBL" id="UARG01000017">
    <property type="protein sequence ID" value="SQA78129.1"/>
    <property type="molecule type" value="Genomic_DNA"/>
</dbReference>
<protein>
    <submittedName>
        <fullName evidence="1">Uncharacterized protein</fullName>
    </submittedName>
</protein>
<sequence>MNNTDKDNEQHLNKKIGTNIIRSYLKKLNISTMNYTSS</sequence>
<evidence type="ECO:0000313" key="1">
    <source>
        <dbReference type="EMBL" id="SQA78129.1"/>
    </source>
</evidence>
<dbReference type="AlphaFoldDB" id="A0A2X2TKI5"/>
<gene>
    <name evidence="1" type="ORF">NCTC11546_01357</name>
</gene>